<dbReference type="AlphaFoldDB" id="A0A143YNR8"/>
<proteinExistence type="predicted"/>
<evidence type="ECO:0000313" key="2">
    <source>
        <dbReference type="Proteomes" id="UP000242754"/>
    </source>
</evidence>
<protein>
    <submittedName>
        <fullName evidence="1">Uncharacterized protein</fullName>
    </submittedName>
</protein>
<dbReference type="Proteomes" id="UP000242754">
    <property type="component" value="Unassembled WGS sequence"/>
</dbReference>
<accession>A0A143YNR8</accession>
<dbReference type="OrthoDB" id="2167352at2"/>
<keyword evidence="2" id="KW-1185">Reference proteome</keyword>
<dbReference type="EMBL" id="FJNE01000005">
    <property type="protein sequence ID" value="CZQ95267.1"/>
    <property type="molecule type" value="Genomic_DNA"/>
</dbReference>
<sequence>MKKKFEVELTEDMLAKMRKGYETKRKLGGWEVKNLTDDELAAYFISMGLNYVDEKISEILDKQK</sequence>
<name>A0A143YNR8_9LACT</name>
<dbReference type="RefSeq" id="WP_087033430.1">
    <property type="nucleotide sequence ID" value="NZ_FJNE01000005.1"/>
</dbReference>
<gene>
    <name evidence="1" type="ORF">Tpal_1866</name>
</gene>
<organism evidence="1 2">
    <name type="scientific">Trichococcus palustris</name>
    <dbReference type="NCBI Taxonomy" id="140314"/>
    <lineage>
        <taxon>Bacteria</taxon>
        <taxon>Bacillati</taxon>
        <taxon>Bacillota</taxon>
        <taxon>Bacilli</taxon>
        <taxon>Lactobacillales</taxon>
        <taxon>Carnobacteriaceae</taxon>
        <taxon>Trichococcus</taxon>
    </lineage>
</organism>
<reference evidence="1 2" key="1">
    <citation type="submission" date="2016-02" db="EMBL/GenBank/DDBJ databases">
        <authorList>
            <person name="Wen L."/>
            <person name="He K."/>
            <person name="Yang H."/>
        </authorList>
    </citation>
    <scope>NUCLEOTIDE SEQUENCE [LARGE SCALE GENOMIC DNA]</scope>
    <source>
        <strain evidence="1">Trichococcus palustris</strain>
    </source>
</reference>
<evidence type="ECO:0000313" key="1">
    <source>
        <dbReference type="EMBL" id="CZQ95267.1"/>
    </source>
</evidence>